<accession>A0A8H6XI48</accession>
<dbReference type="OrthoDB" id="2944745at2759"/>
<name>A0A8H6XI48_9AGAR</name>
<dbReference type="EMBL" id="JACAZH010000029">
    <property type="protein sequence ID" value="KAF7340790.1"/>
    <property type="molecule type" value="Genomic_DNA"/>
</dbReference>
<proteinExistence type="predicted"/>
<keyword evidence="1" id="KW-1133">Transmembrane helix</keyword>
<keyword evidence="3" id="KW-1185">Reference proteome</keyword>
<comment type="caution">
    <text evidence="2">The sequence shown here is derived from an EMBL/GenBank/DDBJ whole genome shotgun (WGS) entry which is preliminary data.</text>
</comment>
<keyword evidence="1" id="KW-0812">Transmembrane</keyword>
<dbReference type="Pfam" id="PF14934">
    <property type="entry name" value="TMEM254"/>
    <property type="match status" value="1"/>
</dbReference>
<evidence type="ECO:0000313" key="3">
    <source>
        <dbReference type="Proteomes" id="UP000623467"/>
    </source>
</evidence>
<sequence length="127" mass="14049">MADPAQKSPIHSFQLPPDGLLKAVPFFTVVSYGAFAPSPTSVAGSLASLFAPAQLLRSYILSQKTFGYILWIVIGLHGLESLYTLSLCVRHKAPFMVSLKYWIATVIIGFPVWMDLHRRIKSGKKVE</sequence>
<evidence type="ECO:0000256" key="1">
    <source>
        <dbReference type="SAM" id="Phobius"/>
    </source>
</evidence>
<dbReference type="AlphaFoldDB" id="A0A8H6XI48"/>
<gene>
    <name evidence="2" type="ORF">MSAN_02108100</name>
</gene>
<feature type="transmembrane region" description="Helical" evidence="1">
    <location>
        <begin position="66"/>
        <end position="87"/>
    </location>
</feature>
<protein>
    <submittedName>
        <fullName evidence="2">DUF2470 domain-containing protein</fullName>
    </submittedName>
</protein>
<evidence type="ECO:0000313" key="2">
    <source>
        <dbReference type="EMBL" id="KAF7340790.1"/>
    </source>
</evidence>
<dbReference type="Proteomes" id="UP000623467">
    <property type="component" value="Unassembled WGS sequence"/>
</dbReference>
<feature type="transmembrane region" description="Helical" evidence="1">
    <location>
        <begin position="99"/>
        <end position="116"/>
    </location>
</feature>
<keyword evidence="1" id="KW-0472">Membrane</keyword>
<dbReference type="InterPro" id="IPR028110">
    <property type="entry name" value="TMEM254"/>
</dbReference>
<reference evidence="2" key="1">
    <citation type="submission" date="2020-05" db="EMBL/GenBank/DDBJ databases">
        <title>Mycena genomes resolve the evolution of fungal bioluminescence.</title>
        <authorList>
            <person name="Tsai I.J."/>
        </authorList>
    </citation>
    <scope>NUCLEOTIDE SEQUENCE</scope>
    <source>
        <strain evidence="2">160909Yilan</strain>
    </source>
</reference>
<organism evidence="2 3">
    <name type="scientific">Mycena sanguinolenta</name>
    <dbReference type="NCBI Taxonomy" id="230812"/>
    <lineage>
        <taxon>Eukaryota</taxon>
        <taxon>Fungi</taxon>
        <taxon>Dikarya</taxon>
        <taxon>Basidiomycota</taxon>
        <taxon>Agaricomycotina</taxon>
        <taxon>Agaricomycetes</taxon>
        <taxon>Agaricomycetidae</taxon>
        <taxon>Agaricales</taxon>
        <taxon>Marasmiineae</taxon>
        <taxon>Mycenaceae</taxon>
        <taxon>Mycena</taxon>
    </lineage>
</organism>